<sequence>MIDVKEYKAIIAERKRIAVETDDNWDYGIEMCWNKLIDMLTKDINETIDFLENVCSPDEINWTSEIFEDIVQKTNSKEFVAALHRIYEKMPEDVKQSIAVDIKYADLSLD</sequence>
<organism evidence="1 2">
    <name type="scientific">Hallerella porci</name>
    <dbReference type="NCBI Taxonomy" id="1945871"/>
    <lineage>
        <taxon>Bacteria</taxon>
        <taxon>Pseudomonadati</taxon>
        <taxon>Fibrobacterota</taxon>
        <taxon>Fibrobacteria</taxon>
        <taxon>Fibrobacterales</taxon>
        <taxon>Fibrobacteraceae</taxon>
        <taxon>Hallerella</taxon>
    </lineage>
</organism>
<proteinExistence type="predicted"/>
<accession>A0ABX5LP37</accession>
<dbReference type="EMBL" id="QGHD01000004">
    <property type="protein sequence ID" value="PWL03707.1"/>
    <property type="molecule type" value="Genomic_DNA"/>
</dbReference>
<gene>
    <name evidence="1" type="ORF">B0H50_104131</name>
</gene>
<evidence type="ECO:0000313" key="1">
    <source>
        <dbReference type="EMBL" id="PWL03707.1"/>
    </source>
</evidence>
<comment type="caution">
    <text evidence="1">The sequence shown here is derived from an EMBL/GenBank/DDBJ whole genome shotgun (WGS) entry which is preliminary data.</text>
</comment>
<dbReference type="Proteomes" id="UP000245523">
    <property type="component" value="Unassembled WGS sequence"/>
</dbReference>
<keyword evidence="2" id="KW-1185">Reference proteome</keyword>
<evidence type="ECO:0000313" key="2">
    <source>
        <dbReference type="Proteomes" id="UP000245523"/>
    </source>
</evidence>
<name>A0ABX5LP37_9BACT</name>
<protein>
    <submittedName>
        <fullName evidence="1">Uncharacterized protein</fullName>
    </submittedName>
</protein>
<dbReference type="RefSeq" id="WP_109587268.1">
    <property type="nucleotide sequence ID" value="NZ_QGHD01000004.1"/>
</dbReference>
<reference evidence="1 2" key="1">
    <citation type="submission" date="2018-05" db="EMBL/GenBank/DDBJ databases">
        <title>Animal gut microbial communities from fecal samples from Wisconsin, USA.</title>
        <authorList>
            <person name="Neumann A."/>
        </authorList>
    </citation>
    <scope>NUCLEOTIDE SEQUENCE [LARGE SCALE GENOMIC DNA]</scope>
    <source>
        <strain evidence="1 2">UWS4</strain>
    </source>
</reference>